<keyword evidence="2" id="KW-1185">Reference proteome</keyword>
<comment type="caution">
    <text evidence="1">The sequence shown here is derived from an EMBL/GenBank/DDBJ whole genome shotgun (WGS) entry which is preliminary data.</text>
</comment>
<protein>
    <submittedName>
        <fullName evidence="1">Uncharacterized protein</fullName>
    </submittedName>
</protein>
<evidence type="ECO:0000313" key="1">
    <source>
        <dbReference type="EMBL" id="KAH0886427.1"/>
    </source>
</evidence>
<name>A0ABQ8A1N1_BRANA</name>
<sequence length="132" mass="14343">MSIHSLTISTSFNFLIHLSSPGNLSSEIISIPIHSQALARQNGIIVPATMSKNPIVLPPKKSFPVTSFSRNIISSRVSSIATSIPFSGLTKGMNPAGKICKRHSMLLNLLNYLFINELGPESSRGSLVRILW</sequence>
<reference evidence="1 2" key="1">
    <citation type="submission" date="2021-05" db="EMBL/GenBank/DDBJ databases">
        <title>Genome Assembly of Synthetic Allotetraploid Brassica napus Reveals Homoeologous Exchanges between Subgenomes.</title>
        <authorList>
            <person name="Davis J.T."/>
        </authorList>
    </citation>
    <scope>NUCLEOTIDE SEQUENCE [LARGE SCALE GENOMIC DNA]</scope>
    <source>
        <strain evidence="2">cv. Da-Ae</strain>
        <tissue evidence="1">Seedling</tissue>
    </source>
</reference>
<dbReference type="Proteomes" id="UP000824890">
    <property type="component" value="Unassembled WGS sequence"/>
</dbReference>
<accession>A0ABQ8A1N1</accession>
<gene>
    <name evidence="1" type="ORF">HID58_062523</name>
</gene>
<evidence type="ECO:0000313" key="2">
    <source>
        <dbReference type="Proteomes" id="UP000824890"/>
    </source>
</evidence>
<dbReference type="EMBL" id="JAGKQM010000014">
    <property type="protein sequence ID" value="KAH0886427.1"/>
    <property type="molecule type" value="Genomic_DNA"/>
</dbReference>
<organism evidence="1 2">
    <name type="scientific">Brassica napus</name>
    <name type="common">Rape</name>
    <dbReference type="NCBI Taxonomy" id="3708"/>
    <lineage>
        <taxon>Eukaryota</taxon>
        <taxon>Viridiplantae</taxon>
        <taxon>Streptophyta</taxon>
        <taxon>Embryophyta</taxon>
        <taxon>Tracheophyta</taxon>
        <taxon>Spermatophyta</taxon>
        <taxon>Magnoliopsida</taxon>
        <taxon>eudicotyledons</taxon>
        <taxon>Gunneridae</taxon>
        <taxon>Pentapetalae</taxon>
        <taxon>rosids</taxon>
        <taxon>malvids</taxon>
        <taxon>Brassicales</taxon>
        <taxon>Brassicaceae</taxon>
        <taxon>Brassiceae</taxon>
        <taxon>Brassica</taxon>
    </lineage>
</organism>
<proteinExistence type="predicted"/>